<feature type="transmembrane region" description="Helical" evidence="6">
    <location>
        <begin position="12"/>
        <end position="32"/>
    </location>
</feature>
<sequence>MLNIRREIHLPVPNPAPLGLFAFGFTTALLQVKHTGLCGDDPEGVITVVLGFAIFFGGLLQVIAGLGEVRRNNILGYTAFLLFGGLWMSLGTVDIVQILAPGDVAKPNPKAMEAMLIMASIFTYILWVCTFKLNKTINLLFFLLGTTLLLLGLGVQNESVDKAGGWFGLLTSAVAYWLAAAELINDIHGEGKREIIPLGHFSWNKFKDHGGFQAPGQIHQPRLKRQSLPNAIIANDGDATFDADIETGPL</sequence>
<dbReference type="Proteomes" id="UP001516023">
    <property type="component" value="Unassembled WGS sequence"/>
</dbReference>
<feature type="transmembrane region" description="Helical" evidence="6">
    <location>
        <begin position="44"/>
        <end position="67"/>
    </location>
</feature>
<comment type="similarity">
    <text evidence="2">Belongs to the acetate uptake transporter (AceTr) (TC 2.A.96) family.</text>
</comment>
<evidence type="ECO:0000256" key="6">
    <source>
        <dbReference type="SAM" id="Phobius"/>
    </source>
</evidence>
<dbReference type="InterPro" id="IPR000791">
    <property type="entry name" value="Gpr1/Fun34/SatP-like"/>
</dbReference>
<feature type="transmembrane region" description="Helical" evidence="6">
    <location>
        <begin position="74"/>
        <end position="99"/>
    </location>
</feature>
<organism evidence="7 8">
    <name type="scientific">Cyclotella cryptica</name>
    <dbReference type="NCBI Taxonomy" id="29204"/>
    <lineage>
        <taxon>Eukaryota</taxon>
        <taxon>Sar</taxon>
        <taxon>Stramenopiles</taxon>
        <taxon>Ochrophyta</taxon>
        <taxon>Bacillariophyta</taxon>
        <taxon>Coscinodiscophyceae</taxon>
        <taxon>Thalassiosirophycidae</taxon>
        <taxon>Stephanodiscales</taxon>
        <taxon>Stephanodiscaceae</taxon>
        <taxon>Cyclotella</taxon>
    </lineage>
</organism>
<evidence type="ECO:0000256" key="1">
    <source>
        <dbReference type="ARBA" id="ARBA00004141"/>
    </source>
</evidence>
<name>A0ABD3Q2B1_9STRA</name>
<evidence type="ECO:0000256" key="4">
    <source>
        <dbReference type="ARBA" id="ARBA00022989"/>
    </source>
</evidence>
<comment type="caution">
    <text evidence="7">The sequence shown here is derived from an EMBL/GenBank/DDBJ whole genome shotgun (WGS) entry which is preliminary data.</text>
</comment>
<feature type="transmembrane region" description="Helical" evidence="6">
    <location>
        <begin position="136"/>
        <end position="154"/>
    </location>
</feature>
<dbReference type="PROSITE" id="PS01114">
    <property type="entry name" value="GPR1_FUN34_YAAH"/>
    <property type="match status" value="1"/>
</dbReference>
<dbReference type="Pfam" id="PF01184">
    <property type="entry name" value="Gpr1_Fun34_YaaH"/>
    <property type="match status" value="1"/>
</dbReference>
<dbReference type="NCBIfam" id="NF038013">
    <property type="entry name" value="AceTr_1"/>
    <property type="match status" value="1"/>
</dbReference>
<reference evidence="7 8" key="1">
    <citation type="journal article" date="2020" name="G3 (Bethesda)">
        <title>Improved Reference Genome for Cyclotella cryptica CCMP332, a Model for Cell Wall Morphogenesis, Salinity Adaptation, and Lipid Production in Diatoms (Bacillariophyta).</title>
        <authorList>
            <person name="Roberts W.R."/>
            <person name="Downey K.M."/>
            <person name="Ruck E.C."/>
            <person name="Traller J.C."/>
            <person name="Alverson A.J."/>
        </authorList>
    </citation>
    <scope>NUCLEOTIDE SEQUENCE [LARGE SCALE GENOMIC DNA]</scope>
    <source>
        <strain evidence="7 8">CCMP332</strain>
    </source>
</reference>
<accession>A0ABD3Q2B1</accession>
<dbReference type="AlphaFoldDB" id="A0ABD3Q2B1"/>
<protein>
    <recommendedName>
        <fullName evidence="9">GPR1/FUN34/yaaH family protein</fullName>
    </recommendedName>
</protein>
<comment type="subcellular location">
    <subcellularLocation>
        <location evidence="1">Membrane</location>
        <topology evidence="1">Multi-pass membrane protein</topology>
    </subcellularLocation>
</comment>
<feature type="transmembrane region" description="Helical" evidence="6">
    <location>
        <begin position="166"/>
        <end position="184"/>
    </location>
</feature>
<evidence type="ECO:0000313" key="8">
    <source>
        <dbReference type="Proteomes" id="UP001516023"/>
    </source>
</evidence>
<evidence type="ECO:0000256" key="3">
    <source>
        <dbReference type="ARBA" id="ARBA00022692"/>
    </source>
</evidence>
<proteinExistence type="inferred from homology"/>
<evidence type="ECO:0000256" key="5">
    <source>
        <dbReference type="ARBA" id="ARBA00023136"/>
    </source>
</evidence>
<dbReference type="InterPro" id="IPR047622">
    <property type="entry name" value="GPR1_FUN34_YAAH"/>
</dbReference>
<keyword evidence="4 6" id="KW-1133">Transmembrane helix</keyword>
<dbReference type="PANTHER" id="PTHR30178">
    <property type="entry name" value="INNER MEMBRANE PROTEIN YAAH"/>
    <property type="match status" value="1"/>
</dbReference>
<keyword evidence="3 6" id="KW-0812">Transmembrane</keyword>
<evidence type="ECO:0008006" key="9">
    <source>
        <dbReference type="Google" id="ProtNLM"/>
    </source>
</evidence>
<evidence type="ECO:0000256" key="2">
    <source>
        <dbReference type="ARBA" id="ARBA00005587"/>
    </source>
</evidence>
<dbReference type="InterPro" id="IPR047623">
    <property type="entry name" value="SatP"/>
</dbReference>
<dbReference type="PANTHER" id="PTHR30178:SF3">
    <property type="entry name" value="SUCCINATE-ACETATE_PROTON SYMPORTER SATP"/>
    <property type="match status" value="1"/>
</dbReference>
<gene>
    <name evidence="7" type="ORF">HJC23_008045</name>
</gene>
<dbReference type="EMBL" id="JABMIG020000079">
    <property type="protein sequence ID" value="KAL3794589.1"/>
    <property type="molecule type" value="Genomic_DNA"/>
</dbReference>
<evidence type="ECO:0000313" key="7">
    <source>
        <dbReference type="EMBL" id="KAL3794589.1"/>
    </source>
</evidence>
<keyword evidence="8" id="KW-1185">Reference proteome</keyword>
<dbReference type="GO" id="GO:0022857">
    <property type="term" value="F:transmembrane transporter activity"/>
    <property type="evidence" value="ECO:0007669"/>
    <property type="project" value="UniProtKB-ARBA"/>
</dbReference>
<keyword evidence="5 6" id="KW-0472">Membrane</keyword>
<feature type="transmembrane region" description="Helical" evidence="6">
    <location>
        <begin position="111"/>
        <end position="129"/>
    </location>
</feature>
<dbReference type="GO" id="GO:0016020">
    <property type="term" value="C:membrane"/>
    <property type="evidence" value="ECO:0007669"/>
    <property type="project" value="UniProtKB-SubCell"/>
</dbReference>